<evidence type="ECO:0000313" key="1">
    <source>
        <dbReference type="EMBL" id="GFY60381.1"/>
    </source>
</evidence>
<dbReference type="AlphaFoldDB" id="A0A8X6XW12"/>
<name>A0A8X6XW12_9ARAC</name>
<comment type="caution">
    <text evidence="1">The sequence shown here is derived from an EMBL/GenBank/DDBJ whole genome shotgun (WGS) entry which is preliminary data.</text>
</comment>
<dbReference type="EMBL" id="BMAV01013131">
    <property type="protein sequence ID" value="GFY60381.1"/>
    <property type="molecule type" value="Genomic_DNA"/>
</dbReference>
<sequence>MPLGNRRQRLDFRHSVGYEGLLSAGVGSDPSKYDSGICIKLDNAYVNRLNLRVRLQLEAHFLNTSRNWTTFESTGFVVLGFRGDGGSGHHHEQ</sequence>
<organism evidence="1 2">
    <name type="scientific">Trichonephila inaurata madagascariensis</name>
    <dbReference type="NCBI Taxonomy" id="2747483"/>
    <lineage>
        <taxon>Eukaryota</taxon>
        <taxon>Metazoa</taxon>
        <taxon>Ecdysozoa</taxon>
        <taxon>Arthropoda</taxon>
        <taxon>Chelicerata</taxon>
        <taxon>Arachnida</taxon>
        <taxon>Araneae</taxon>
        <taxon>Araneomorphae</taxon>
        <taxon>Entelegynae</taxon>
        <taxon>Araneoidea</taxon>
        <taxon>Nephilidae</taxon>
        <taxon>Trichonephila</taxon>
        <taxon>Trichonephila inaurata</taxon>
    </lineage>
</organism>
<proteinExistence type="predicted"/>
<keyword evidence="2" id="KW-1185">Reference proteome</keyword>
<dbReference type="Proteomes" id="UP000886998">
    <property type="component" value="Unassembled WGS sequence"/>
</dbReference>
<protein>
    <submittedName>
        <fullName evidence="1">Uncharacterized protein</fullName>
    </submittedName>
</protein>
<gene>
    <name evidence="1" type="ORF">TNIN_394891</name>
</gene>
<reference evidence="1" key="1">
    <citation type="submission" date="2020-08" db="EMBL/GenBank/DDBJ databases">
        <title>Multicomponent nature underlies the extraordinary mechanical properties of spider dragline silk.</title>
        <authorList>
            <person name="Kono N."/>
            <person name="Nakamura H."/>
            <person name="Mori M."/>
            <person name="Yoshida Y."/>
            <person name="Ohtoshi R."/>
            <person name="Malay A.D."/>
            <person name="Moran D.A.P."/>
            <person name="Tomita M."/>
            <person name="Numata K."/>
            <person name="Arakawa K."/>
        </authorList>
    </citation>
    <scope>NUCLEOTIDE SEQUENCE</scope>
</reference>
<evidence type="ECO:0000313" key="2">
    <source>
        <dbReference type="Proteomes" id="UP000886998"/>
    </source>
</evidence>
<accession>A0A8X6XW12</accession>